<evidence type="ECO:0000256" key="4">
    <source>
        <dbReference type="ARBA" id="ARBA00022764"/>
    </source>
</evidence>
<proteinExistence type="inferred from homology"/>
<protein>
    <submittedName>
        <fullName evidence="8">Copper resistance protein C</fullName>
    </submittedName>
</protein>
<feature type="signal peptide" evidence="6">
    <location>
        <begin position="1"/>
        <end position="23"/>
    </location>
</feature>
<dbReference type="InterPro" id="IPR014756">
    <property type="entry name" value="Ig_E-set"/>
</dbReference>
<dbReference type="GO" id="GO:0042597">
    <property type="term" value="C:periplasmic space"/>
    <property type="evidence" value="ECO:0007669"/>
    <property type="project" value="UniProtKB-SubCell"/>
</dbReference>
<evidence type="ECO:0000256" key="5">
    <source>
        <dbReference type="ARBA" id="ARBA00023008"/>
    </source>
</evidence>
<evidence type="ECO:0000313" key="8">
    <source>
        <dbReference type="EMBL" id="GGZ07795.1"/>
    </source>
</evidence>
<dbReference type="Gene3D" id="2.60.40.1220">
    <property type="match status" value="1"/>
</dbReference>
<keyword evidence="4" id="KW-0574">Periplasm</keyword>
<evidence type="ECO:0000256" key="6">
    <source>
        <dbReference type="SAM" id="SignalP"/>
    </source>
</evidence>
<dbReference type="Pfam" id="PF04234">
    <property type="entry name" value="CopC"/>
    <property type="match status" value="1"/>
</dbReference>
<evidence type="ECO:0000313" key="9">
    <source>
        <dbReference type="Proteomes" id="UP000648075"/>
    </source>
</evidence>
<comment type="similarity">
    <text evidence="2">Belongs to the CopC family.</text>
</comment>
<keyword evidence="9" id="KW-1185">Reference proteome</keyword>
<dbReference type="SUPFAM" id="SSF81296">
    <property type="entry name" value="E set domains"/>
    <property type="match status" value="1"/>
</dbReference>
<evidence type="ECO:0000259" key="7">
    <source>
        <dbReference type="Pfam" id="PF04234"/>
    </source>
</evidence>
<keyword evidence="5" id="KW-0186">Copper</keyword>
<dbReference type="GO" id="GO:0046688">
    <property type="term" value="P:response to copper ion"/>
    <property type="evidence" value="ECO:0007669"/>
    <property type="project" value="InterPro"/>
</dbReference>
<gene>
    <name evidence="8" type="ORF">GCM10011614_23420</name>
</gene>
<dbReference type="InterPro" id="IPR007348">
    <property type="entry name" value="CopC_dom"/>
</dbReference>
<reference evidence="8" key="2">
    <citation type="submission" date="2020-09" db="EMBL/GenBank/DDBJ databases">
        <authorList>
            <person name="Sun Q."/>
            <person name="Kim S."/>
        </authorList>
    </citation>
    <scope>NUCLEOTIDE SEQUENCE</scope>
    <source>
        <strain evidence="8">KCTC 32255</strain>
    </source>
</reference>
<evidence type="ECO:0000256" key="3">
    <source>
        <dbReference type="ARBA" id="ARBA00022729"/>
    </source>
</evidence>
<name>A0A918PGV1_9SPHN</name>
<accession>A0A918PGV1</accession>
<sequence>MKKTVLAALALSALATLPGIAMAHPKLVSATPAADATVAKPTVLTLNFSETLVGPLSGIELTMTGMPGMSDHAPMPIKGFTTKTEGKTLKVTLPRALPSGSYKLNWHAVAADQHRIEGSYAFSVK</sequence>
<dbReference type="Proteomes" id="UP000648075">
    <property type="component" value="Unassembled WGS sequence"/>
</dbReference>
<dbReference type="AlphaFoldDB" id="A0A918PGV1"/>
<organism evidence="8 9">
    <name type="scientific">Novosphingobium colocasiae</name>
    <dbReference type="NCBI Taxonomy" id="1256513"/>
    <lineage>
        <taxon>Bacteria</taxon>
        <taxon>Pseudomonadati</taxon>
        <taxon>Pseudomonadota</taxon>
        <taxon>Alphaproteobacteria</taxon>
        <taxon>Sphingomonadales</taxon>
        <taxon>Sphingomonadaceae</taxon>
        <taxon>Novosphingobium</taxon>
    </lineage>
</organism>
<feature type="domain" description="CopC" evidence="7">
    <location>
        <begin position="24"/>
        <end position="124"/>
    </location>
</feature>
<comment type="subcellular location">
    <subcellularLocation>
        <location evidence="1">Periplasm</location>
    </subcellularLocation>
</comment>
<evidence type="ECO:0000256" key="2">
    <source>
        <dbReference type="ARBA" id="ARBA00010509"/>
    </source>
</evidence>
<dbReference type="GO" id="GO:0005507">
    <property type="term" value="F:copper ion binding"/>
    <property type="evidence" value="ECO:0007669"/>
    <property type="project" value="InterPro"/>
</dbReference>
<feature type="chain" id="PRO_5037021272" evidence="6">
    <location>
        <begin position="24"/>
        <end position="125"/>
    </location>
</feature>
<comment type="caution">
    <text evidence="8">The sequence shown here is derived from an EMBL/GenBank/DDBJ whole genome shotgun (WGS) entry which is preliminary data.</text>
</comment>
<dbReference type="EMBL" id="BMZA01000008">
    <property type="protein sequence ID" value="GGZ07795.1"/>
    <property type="molecule type" value="Genomic_DNA"/>
</dbReference>
<keyword evidence="3 6" id="KW-0732">Signal</keyword>
<dbReference type="RefSeq" id="WP_189621382.1">
    <property type="nucleotide sequence ID" value="NZ_BMZA01000008.1"/>
</dbReference>
<reference evidence="8" key="1">
    <citation type="journal article" date="2014" name="Int. J. Syst. Evol. Microbiol.">
        <title>Complete genome sequence of Corynebacterium casei LMG S-19264T (=DSM 44701T), isolated from a smear-ripened cheese.</title>
        <authorList>
            <consortium name="US DOE Joint Genome Institute (JGI-PGF)"/>
            <person name="Walter F."/>
            <person name="Albersmeier A."/>
            <person name="Kalinowski J."/>
            <person name="Ruckert C."/>
        </authorList>
    </citation>
    <scope>NUCLEOTIDE SEQUENCE</scope>
    <source>
        <strain evidence="8">KCTC 32255</strain>
    </source>
</reference>
<dbReference type="InterPro" id="IPR047685">
    <property type="entry name" value="CopC-like"/>
</dbReference>
<dbReference type="InterPro" id="IPR014755">
    <property type="entry name" value="Cu-Rt/internalin_Ig-like"/>
</dbReference>
<dbReference type="NCBIfam" id="NF033814">
    <property type="entry name" value="copper_CopC"/>
    <property type="match status" value="1"/>
</dbReference>
<evidence type="ECO:0000256" key="1">
    <source>
        <dbReference type="ARBA" id="ARBA00004418"/>
    </source>
</evidence>